<feature type="chain" id="PRO_5013276557" evidence="2">
    <location>
        <begin position="24"/>
        <end position="1119"/>
    </location>
</feature>
<evidence type="ECO:0000313" key="4">
    <source>
        <dbReference type="EMBL" id="ARQ97739.1"/>
    </source>
</evidence>
<evidence type="ECO:0000256" key="1">
    <source>
        <dbReference type="SAM" id="MobiDB-lite"/>
    </source>
</evidence>
<name>A0A1X9SNC4_9BACT</name>
<dbReference type="Pfam" id="PF03797">
    <property type="entry name" value="Autotransporter"/>
    <property type="match status" value="1"/>
</dbReference>
<evidence type="ECO:0000256" key="2">
    <source>
        <dbReference type="SAM" id="SignalP"/>
    </source>
</evidence>
<dbReference type="RefSeq" id="WP_100590742.1">
    <property type="nucleotide sequence ID" value="NZ_CP015578.1"/>
</dbReference>
<proteinExistence type="predicted"/>
<dbReference type="SMART" id="SM00869">
    <property type="entry name" value="Autotransporter"/>
    <property type="match status" value="1"/>
</dbReference>
<evidence type="ECO:0000313" key="5">
    <source>
        <dbReference type="Proteomes" id="UP000202031"/>
    </source>
</evidence>
<dbReference type="AlphaFoldDB" id="A0A1X9SNC4"/>
<organism evidence="4 5">
    <name type="scientific">Campylobacter lanienae NCTC 13004</name>
    <dbReference type="NCBI Taxonomy" id="1031753"/>
    <lineage>
        <taxon>Bacteria</taxon>
        <taxon>Pseudomonadati</taxon>
        <taxon>Campylobacterota</taxon>
        <taxon>Epsilonproteobacteria</taxon>
        <taxon>Campylobacterales</taxon>
        <taxon>Campylobacteraceae</taxon>
        <taxon>Campylobacter</taxon>
    </lineage>
</organism>
<reference evidence="5" key="1">
    <citation type="journal article" date="2017" name="Genome Biol. Evol.">
        <title>Comparative Genomic Analysis Identifies a Campylobacter Clade Deficient in Selenium Metabolism.</title>
        <authorList>
            <person name="Miller W.G."/>
            <person name="Yee E."/>
            <person name="Lopes B.S."/>
            <person name="Chapman M.H."/>
            <person name="Huynh S."/>
            <person name="Bono J.L."/>
            <person name="Parker C.T."/>
            <person name="Strachan N.J.C."/>
            <person name="Forbes K.J."/>
        </authorList>
    </citation>
    <scope>NUCLEOTIDE SEQUENCE [LARGE SCALE GENOMIC DNA]</scope>
    <source>
        <strain evidence="5">NCTC 13004</strain>
    </source>
</reference>
<sequence>MNNSKILLSSITISILCSVNLSAACPYGTESGGNTCTINSGGTINDGLTPWHNPGGDSIGKTLIIDNGTRITQGNQKSTFAGSVRDGKADNNTLIISGGSVLDAYYIVGGKANVPNATSSTSGNSVTISGANTQVTSRNIIAGGWTAGEGTANENSVTINEGATVSSNVYAGESHTGEASKNKVIIDSATVTNGQILGGNIVTNGIANENSVVIRGTAVVTGDITGGGSQHSNSGPREANSNEVIIDGTAQIRGTITGGESFHADGTANSNKITIGQNANISQVTQITGATSSQGTANNNELNIAGSVSANTSITGGIGQTDASNNNILISGDSAGAVIGGQSAQGSANNNDIIIGGNATGNITGSIGQTGADNNNISVGGSVDSNVIGGQSAQGTANNNDITIGGDSTGNITGGEGQTGASDNNIAISGDSTGAIIGGQSEAGSATKNDITIGGNSTGNITGGDGQTGASDNNILISGNSTGAIIGGQSDAGAANKNGIIIGGSVGGDVIGGIGNTDAGDNNINITGSVTGNVTGGQSAQGTANKNDITIGGSVGGNVTGGDGKTGAENNNISVAGSVGGDVIGGKTENGSAGNNIINIDGNTQGDIIGGQTNDTNGQTSGNQITANGNVDGNIYGGYNEATQKVQGSNNTITLSGDLTKVTGNIQVGDIASNGGSGNTLNINTKNPVTLGGKTNGAQNINIAVGNLGAGDAAVTIGPNGSIDVGGTTISAELKVKDNFNHGDTLKLFQTQGNAKIEGEANSVDVTAVKGGAVTYKVEIDKSDLTKPAEAKITGITPETKTISEGLVAGAATISIASENTAGKGIESAAASTYVNMANAGAGTAVVAPFGSSMGGSSKIKTGSYVRSTGISLIVGAAAGKYTDDGKLTIGPFIEMGKNWYSTYNDFGNGEIRGDGDSRYIGAGLLARYDFGSILSSRPYVEASFRYGRNYNRYENIHMNDGFGNHAKYHMNTNYIGYHLGAGYEFRKDDKAIELYAKYLYTRLAGDEIEIMHIPYVFEAVESHRLLTGSRYKLDLDPKDNFKITPYAGVALDYEFEGSGDVYAAGFAVDSPTLRGASTMLEAGVTIDNNKGFSVDLGAFGHMGKRQGINGIANVKFEF</sequence>
<reference evidence="5" key="2">
    <citation type="journal article" date="2017" name="Genome Biol. Evol.">
        <title>Comparative genomic analysis identifies a Campylobacter clade deficient in selenium metabolism.</title>
        <authorList>
            <person name="Miller W.G."/>
            <person name="Yee E."/>
            <person name="Lopes B.S."/>
            <person name="Chapman M.H."/>
            <person name="Huynh S."/>
            <person name="Bono J.L."/>
            <person name="Parker C.T."/>
            <person name="Strachan N.J.C."/>
            <person name="Forbes K.J."/>
        </authorList>
    </citation>
    <scope>NUCLEOTIDE SEQUENCE [LARGE SCALE GENOMIC DNA]</scope>
    <source>
        <strain evidence="5">NCTC 13004</strain>
    </source>
</reference>
<accession>A0A1X9SNC4</accession>
<dbReference type="PROSITE" id="PS51257">
    <property type="entry name" value="PROKAR_LIPOPROTEIN"/>
    <property type="match status" value="1"/>
</dbReference>
<dbReference type="InterPro" id="IPR036709">
    <property type="entry name" value="Autotransporte_beta_dom_sf"/>
</dbReference>
<feature type="domain" description="Autotransporter" evidence="3">
    <location>
        <begin position="842"/>
        <end position="1110"/>
    </location>
</feature>
<dbReference type="GeneID" id="46921473"/>
<gene>
    <name evidence="4" type="ORF">CLAN_1002</name>
</gene>
<evidence type="ECO:0000259" key="3">
    <source>
        <dbReference type="SMART" id="SM00869"/>
    </source>
</evidence>
<keyword evidence="2" id="KW-0732">Signal</keyword>
<feature type="region of interest" description="Disordered" evidence="1">
    <location>
        <begin position="407"/>
        <end position="426"/>
    </location>
</feature>
<protein>
    <submittedName>
        <fullName evidence="4">Autotransporter domain protein</fullName>
    </submittedName>
</protein>
<feature type="signal peptide" evidence="2">
    <location>
        <begin position="1"/>
        <end position="23"/>
    </location>
</feature>
<dbReference type="SUPFAM" id="SSF103515">
    <property type="entry name" value="Autotransporter"/>
    <property type="match status" value="1"/>
</dbReference>
<dbReference type="Proteomes" id="UP000202031">
    <property type="component" value="Chromosome"/>
</dbReference>
<dbReference type="InterPro" id="IPR005546">
    <property type="entry name" value="Autotransporte_beta"/>
</dbReference>
<dbReference type="KEGG" id="clx:CLAN_1002"/>
<dbReference type="EMBL" id="CP015578">
    <property type="protein sequence ID" value="ARQ97739.1"/>
    <property type="molecule type" value="Genomic_DNA"/>
</dbReference>